<dbReference type="PANTHER" id="PTHR43157">
    <property type="entry name" value="PHOSPHATIDYLINOSITOL-GLYCAN BIOSYNTHESIS CLASS F PROTEIN-RELATED"/>
    <property type="match status" value="1"/>
</dbReference>
<keyword evidence="3" id="KW-0472">Membrane</keyword>
<protein>
    <submittedName>
        <fullName evidence="4">Uncharacterized protein</fullName>
    </submittedName>
</protein>
<dbReference type="Gene3D" id="3.40.50.720">
    <property type="entry name" value="NAD(P)-binding Rossmann-like Domain"/>
    <property type="match status" value="1"/>
</dbReference>
<dbReference type="CDD" id="cd05327">
    <property type="entry name" value="retinol-DH_like_SDR_c_like"/>
    <property type="match status" value="1"/>
</dbReference>
<keyword evidence="5" id="KW-1185">Reference proteome</keyword>
<dbReference type="EMBL" id="CAJGYM010000072">
    <property type="protein sequence ID" value="CAD6196467.1"/>
    <property type="molecule type" value="Genomic_DNA"/>
</dbReference>
<evidence type="ECO:0000313" key="5">
    <source>
        <dbReference type="Proteomes" id="UP000835052"/>
    </source>
</evidence>
<name>A0A8S1HNC5_9PELO</name>
<dbReference type="PRINTS" id="PR00080">
    <property type="entry name" value="SDRFAMILY"/>
</dbReference>
<dbReference type="InterPro" id="IPR002347">
    <property type="entry name" value="SDR_fam"/>
</dbReference>
<dbReference type="GO" id="GO:0016491">
    <property type="term" value="F:oxidoreductase activity"/>
    <property type="evidence" value="ECO:0007669"/>
    <property type="project" value="UniProtKB-KW"/>
</dbReference>
<organism evidence="4 5">
    <name type="scientific">Caenorhabditis auriculariae</name>
    <dbReference type="NCBI Taxonomy" id="2777116"/>
    <lineage>
        <taxon>Eukaryota</taxon>
        <taxon>Metazoa</taxon>
        <taxon>Ecdysozoa</taxon>
        <taxon>Nematoda</taxon>
        <taxon>Chromadorea</taxon>
        <taxon>Rhabditida</taxon>
        <taxon>Rhabditina</taxon>
        <taxon>Rhabditomorpha</taxon>
        <taxon>Rhabditoidea</taxon>
        <taxon>Rhabditidae</taxon>
        <taxon>Peloderinae</taxon>
        <taxon>Caenorhabditis</taxon>
    </lineage>
</organism>
<evidence type="ECO:0000256" key="3">
    <source>
        <dbReference type="SAM" id="Phobius"/>
    </source>
</evidence>
<keyword evidence="3" id="KW-0812">Transmembrane</keyword>
<dbReference type="PRINTS" id="PR00081">
    <property type="entry name" value="GDHRDH"/>
</dbReference>
<dbReference type="SUPFAM" id="SSF51735">
    <property type="entry name" value="NAD(P)-binding Rossmann-fold domains"/>
    <property type="match status" value="1"/>
</dbReference>
<proteinExistence type="inferred from homology"/>
<comment type="similarity">
    <text evidence="2">Belongs to the short-chain dehydrogenases/reductases (SDR) family.</text>
</comment>
<keyword evidence="3" id="KW-1133">Transmembrane helix</keyword>
<sequence>MDVDLSTGSASGSFLNCVFWSAAIFGLLYFVRRFIKGAQFSERISAEGKVAVVTGGNSGIGFETVRELNIRKAKVYMLCRSEERADEAKRNLVRLGCNPTRLIFIQCDLANFSSVRSAAEKLLKSEPKIDILINNAGIMFQSKYEKTVDGHEMTWQSNHLGPFLLTNLLLPALKNADRARIVNVSSMLHKNSKRLDFATIDDKKSYGLFGPYNRSKLANVMHARALTNVLRKEGTHNVSANSVHPGVVDTGLARKTWLLATPLREIFWPFRWFFLKTNKDGAQTSLYVALSKKLEGVSGKYFSDCQLREESELARDDQACEDLYNYSLEQTR</sequence>
<gene>
    <name evidence="4" type="ORF">CAUJ_LOCUS12381</name>
</gene>
<dbReference type="InterPro" id="IPR036291">
    <property type="entry name" value="NAD(P)-bd_dom_sf"/>
</dbReference>
<evidence type="ECO:0000313" key="4">
    <source>
        <dbReference type="EMBL" id="CAD6196467.1"/>
    </source>
</evidence>
<dbReference type="Pfam" id="PF00106">
    <property type="entry name" value="adh_short"/>
    <property type="match status" value="1"/>
</dbReference>
<comment type="caution">
    <text evidence="4">The sequence shown here is derived from an EMBL/GenBank/DDBJ whole genome shotgun (WGS) entry which is preliminary data.</text>
</comment>
<dbReference type="Proteomes" id="UP000835052">
    <property type="component" value="Unassembled WGS sequence"/>
</dbReference>
<reference evidence="4" key="1">
    <citation type="submission" date="2020-10" db="EMBL/GenBank/DDBJ databases">
        <authorList>
            <person name="Kikuchi T."/>
        </authorList>
    </citation>
    <scope>NUCLEOTIDE SEQUENCE</scope>
    <source>
        <strain evidence="4">NKZ352</strain>
    </source>
</reference>
<dbReference type="PANTHER" id="PTHR43157:SF31">
    <property type="entry name" value="PHOSPHATIDYLINOSITOL-GLYCAN BIOSYNTHESIS CLASS F PROTEIN"/>
    <property type="match status" value="1"/>
</dbReference>
<accession>A0A8S1HNC5</accession>
<keyword evidence="1" id="KW-0560">Oxidoreductase</keyword>
<dbReference type="OrthoDB" id="191139at2759"/>
<feature type="transmembrane region" description="Helical" evidence="3">
    <location>
        <begin position="12"/>
        <end position="31"/>
    </location>
</feature>
<evidence type="ECO:0000256" key="1">
    <source>
        <dbReference type="ARBA" id="ARBA00023002"/>
    </source>
</evidence>
<evidence type="ECO:0000256" key="2">
    <source>
        <dbReference type="RuleBase" id="RU000363"/>
    </source>
</evidence>
<dbReference type="AlphaFoldDB" id="A0A8S1HNC5"/>